<keyword evidence="1" id="KW-0732">Signal</keyword>
<feature type="signal peptide" evidence="1">
    <location>
        <begin position="1"/>
        <end position="16"/>
    </location>
</feature>
<dbReference type="AlphaFoldDB" id="A0A0E3VL75"/>
<organism evidence="2">
    <name type="scientific">Blepharisma sp. HT-IV</name>
    <dbReference type="NCBI Taxonomy" id="1481883"/>
    <lineage>
        <taxon>Eukaryota</taxon>
        <taxon>Sar</taxon>
        <taxon>Alveolata</taxon>
        <taxon>Ciliophora</taxon>
        <taxon>Postciliodesmatophora</taxon>
        <taxon>Heterotrichea</taxon>
        <taxon>Heterotrichida</taxon>
        <taxon>Blepharismidae</taxon>
        <taxon>Blepharisma</taxon>
    </lineage>
</organism>
<evidence type="ECO:0000313" key="2">
    <source>
        <dbReference type="EMBL" id="BAR42573.1"/>
    </source>
</evidence>
<feature type="chain" id="PRO_5002414040" evidence="1">
    <location>
        <begin position="17"/>
        <end position="305"/>
    </location>
</feature>
<dbReference type="EMBL" id="AB920334">
    <property type="protein sequence ID" value="BAR42573.1"/>
    <property type="molecule type" value="Genomic_DNA"/>
</dbReference>
<accession>A0A0E3VL75</accession>
<name>A0A0E3VL75_9CILI</name>
<protein>
    <submittedName>
        <fullName evidence="2">Pre-progamone1</fullName>
    </submittedName>
</protein>
<reference evidence="2" key="1">
    <citation type="submission" date="2014-03" db="EMBL/GenBank/DDBJ databases">
        <title>Two possible blocking cojugation between different macronuclear groups in Blepharisma.</title>
        <authorList>
            <person name="Kobayashi M."/>
            <person name="Miura M."/>
            <person name="Takusagawa M."/>
            <person name="Sugiura M."/>
            <person name="Harumoto M."/>
        </authorList>
    </citation>
    <scope>NUCLEOTIDE SEQUENCE</scope>
    <source>
        <strain evidence="2">HT-IV</strain>
    </source>
</reference>
<sequence>MMKLILSLLLVSLLKADDDFLPPVRDLQGSSYSGVCTGKTNCYAVFLDTAHVAGQIHWNEMPLYQSTASLWPSSSWAYANSQAATFLWWLMEARSKGVNNINYNRWISFYSIEKAVLSSGNGINCQPSSSSGSMRYNFHEALDLVSTSNYIFDNTDWSDKLDITKACNTTYLNSVNTTGYNPYVWTIYMAGNFTTAKNPYAGISTALSSYGLGLVSIPMDYDMCCSGATYYSDGIYNPTNTTMFYDAATVWGVWKDTDNKVWLGVYVIGAYNKSNKYLWVPLSIVSRPYTISWFQNVYLQDTSLW</sequence>
<evidence type="ECO:0000256" key="1">
    <source>
        <dbReference type="SAM" id="SignalP"/>
    </source>
</evidence>
<proteinExistence type="predicted"/>
<gene>
    <name evidence="2" type="primary">gamone1</name>
</gene>